<evidence type="ECO:0000259" key="9">
    <source>
        <dbReference type="PROSITE" id="PS50157"/>
    </source>
</evidence>
<feature type="domain" description="C2H2-type" evidence="9">
    <location>
        <begin position="157"/>
        <end position="181"/>
    </location>
</feature>
<dbReference type="SUPFAM" id="SSF57667">
    <property type="entry name" value="beta-beta-alpha zinc fingers"/>
    <property type="match status" value="2"/>
</dbReference>
<reference evidence="11" key="1">
    <citation type="journal article" date="2014" name="Proc. Natl. Acad. Sci. U.S.A.">
        <title>Extensive sampling of basidiomycete genomes demonstrates inadequacy of the white-rot/brown-rot paradigm for wood decay fungi.</title>
        <authorList>
            <person name="Riley R."/>
            <person name="Salamov A.A."/>
            <person name="Brown D.W."/>
            <person name="Nagy L.G."/>
            <person name="Floudas D."/>
            <person name="Held B.W."/>
            <person name="Levasseur A."/>
            <person name="Lombard V."/>
            <person name="Morin E."/>
            <person name="Otillar R."/>
            <person name="Lindquist E.A."/>
            <person name="Sun H."/>
            <person name="LaButti K.M."/>
            <person name="Schmutz J."/>
            <person name="Jabbour D."/>
            <person name="Luo H."/>
            <person name="Baker S.E."/>
            <person name="Pisabarro A.G."/>
            <person name="Walton J.D."/>
            <person name="Blanchette R.A."/>
            <person name="Henrissat B."/>
            <person name="Martin F."/>
            <person name="Cullen D."/>
            <person name="Hibbett D.S."/>
            <person name="Grigoriev I.V."/>
        </authorList>
    </citation>
    <scope>NUCLEOTIDE SEQUENCE [LARGE SCALE GENOMIC DNA]</scope>
    <source>
        <strain evidence="11">FD-172 SS1</strain>
    </source>
</reference>
<dbReference type="Proteomes" id="UP000027195">
    <property type="component" value="Unassembled WGS sequence"/>
</dbReference>
<gene>
    <name evidence="10" type="ORF">BOTBODRAFT_110614</name>
</gene>
<feature type="region of interest" description="Disordered" evidence="8">
    <location>
        <begin position="1"/>
        <end position="23"/>
    </location>
</feature>
<dbReference type="STRING" id="930990.A0A067ME65"/>
<keyword evidence="5" id="KW-0862">Zinc</keyword>
<dbReference type="PANTHER" id="PTHR24393">
    <property type="entry name" value="ZINC FINGER PROTEIN"/>
    <property type="match status" value="1"/>
</dbReference>
<evidence type="ECO:0000256" key="2">
    <source>
        <dbReference type="ARBA" id="ARBA00022723"/>
    </source>
</evidence>
<keyword evidence="4 7" id="KW-0863">Zinc-finger</keyword>
<dbReference type="FunFam" id="3.30.160.60:FF:000295">
    <property type="entry name" value="zinc finger protein 19"/>
    <property type="match status" value="1"/>
</dbReference>
<evidence type="ECO:0000256" key="8">
    <source>
        <dbReference type="SAM" id="MobiDB-lite"/>
    </source>
</evidence>
<dbReference type="GO" id="GO:0005634">
    <property type="term" value="C:nucleus"/>
    <property type="evidence" value="ECO:0007669"/>
    <property type="project" value="UniProtKB-SubCell"/>
</dbReference>
<keyword evidence="6" id="KW-0539">Nucleus</keyword>
<feature type="domain" description="C2H2-type" evidence="9">
    <location>
        <begin position="127"/>
        <end position="156"/>
    </location>
</feature>
<dbReference type="FunFam" id="3.30.160.60:FF:002343">
    <property type="entry name" value="Zinc finger protein 33A"/>
    <property type="match status" value="1"/>
</dbReference>
<evidence type="ECO:0000313" key="11">
    <source>
        <dbReference type="Proteomes" id="UP000027195"/>
    </source>
</evidence>
<dbReference type="FunFam" id="3.30.160.60:FF:000512">
    <property type="entry name" value="zinc finger protein 197 isoform X1"/>
    <property type="match status" value="1"/>
</dbReference>
<dbReference type="Gene3D" id="3.30.160.60">
    <property type="entry name" value="Classic Zinc Finger"/>
    <property type="match status" value="4"/>
</dbReference>
<dbReference type="Pfam" id="PF00096">
    <property type="entry name" value="zf-C2H2"/>
    <property type="match status" value="4"/>
</dbReference>
<protein>
    <recommendedName>
        <fullName evidence="9">C2H2-type domain-containing protein</fullName>
    </recommendedName>
</protein>
<dbReference type="EMBL" id="KL198040">
    <property type="protein sequence ID" value="KDQ14068.1"/>
    <property type="molecule type" value="Genomic_DNA"/>
</dbReference>
<evidence type="ECO:0000313" key="10">
    <source>
        <dbReference type="EMBL" id="KDQ14068.1"/>
    </source>
</evidence>
<evidence type="ECO:0000256" key="1">
    <source>
        <dbReference type="ARBA" id="ARBA00004123"/>
    </source>
</evidence>
<accession>A0A067ME65</accession>
<feature type="domain" description="C2H2-type" evidence="9">
    <location>
        <begin position="69"/>
        <end position="96"/>
    </location>
</feature>
<dbReference type="InParanoid" id="A0A067ME65"/>
<evidence type="ECO:0000256" key="6">
    <source>
        <dbReference type="ARBA" id="ARBA00023242"/>
    </source>
</evidence>
<keyword evidence="3" id="KW-0677">Repeat</keyword>
<dbReference type="PROSITE" id="PS50157">
    <property type="entry name" value="ZINC_FINGER_C2H2_2"/>
    <property type="match status" value="4"/>
</dbReference>
<proteinExistence type="predicted"/>
<dbReference type="SMART" id="SM00355">
    <property type="entry name" value="ZnF_C2H2"/>
    <property type="match status" value="4"/>
</dbReference>
<feature type="domain" description="C2H2-type" evidence="9">
    <location>
        <begin position="97"/>
        <end position="126"/>
    </location>
</feature>
<evidence type="ECO:0000256" key="7">
    <source>
        <dbReference type="PROSITE-ProRule" id="PRU00042"/>
    </source>
</evidence>
<dbReference type="GO" id="GO:0008270">
    <property type="term" value="F:zinc ion binding"/>
    <property type="evidence" value="ECO:0007669"/>
    <property type="project" value="UniProtKB-KW"/>
</dbReference>
<sequence length="200" mass="22415">MNLLAAESNHASTSLAPGRSFPRLPQSTTFSDITAILDHLSAHLEGATPATAPAVEPAIPEEHDDNKPHVCEDCQKPFTRKSDLARHRRIHTGERPFPCNAPGCGKAFIQRSALTVHQRVHTGERPHTCEYPGCDKTFGDSSSLARHRRTHTGRRPYKCDAPNCNKTFTRRTTLNRHIRSHDPSWLAEAALYVHLSIRRY</sequence>
<keyword evidence="11" id="KW-1185">Reference proteome</keyword>
<dbReference type="HOGENOM" id="CLU_1415121_0_0_1"/>
<evidence type="ECO:0000256" key="4">
    <source>
        <dbReference type="ARBA" id="ARBA00022771"/>
    </source>
</evidence>
<dbReference type="InterPro" id="IPR013087">
    <property type="entry name" value="Znf_C2H2_type"/>
</dbReference>
<organism evidence="10 11">
    <name type="scientific">Botryobasidium botryosum (strain FD-172 SS1)</name>
    <dbReference type="NCBI Taxonomy" id="930990"/>
    <lineage>
        <taxon>Eukaryota</taxon>
        <taxon>Fungi</taxon>
        <taxon>Dikarya</taxon>
        <taxon>Basidiomycota</taxon>
        <taxon>Agaricomycotina</taxon>
        <taxon>Agaricomycetes</taxon>
        <taxon>Cantharellales</taxon>
        <taxon>Botryobasidiaceae</taxon>
        <taxon>Botryobasidium</taxon>
    </lineage>
</organism>
<dbReference type="FunFam" id="3.30.160.60:FF:000072">
    <property type="entry name" value="zinc finger protein 143 isoform X1"/>
    <property type="match status" value="1"/>
</dbReference>
<evidence type="ECO:0000256" key="3">
    <source>
        <dbReference type="ARBA" id="ARBA00022737"/>
    </source>
</evidence>
<dbReference type="GO" id="GO:0000978">
    <property type="term" value="F:RNA polymerase II cis-regulatory region sequence-specific DNA binding"/>
    <property type="evidence" value="ECO:0007669"/>
    <property type="project" value="UniProtKB-ARBA"/>
</dbReference>
<dbReference type="PANTHER" id="PTHR24393:SF34">
    <property type="entry name" value="PR_SET DOMAIN 13"/>
    <property type="match status" value="1"/>
</dbReference>
<dbReference type="AlphaFoldDB" id="A0A067ME65"/>
<evidence type="ECO:0000256" key="5">
    <source>
        <dbReference type="ARBA" id="ARBA00022833"/>
    </source>
</evidence>
<name>A0A067ME65_BOTB1</name>
<dbReference type="GO" id="GO:0001228">
    <property type="term" value="F:DNA-binding transcription activator activity, RNA polymerase II-specific"/>
    <property type="evidence" value="ECO:0007669"/>
    <property type="project" value="TreeGrafter"/>
</dbReference>
<dbReference type="InterPro" id="IPR036236">
    <property type="entry name" value="Znf_C2H2_sf"/>
</dbReference>
<dbReference type="OrthoDB" id="654211at2759"/>
<keyword evidence="2" id="KW-0479">Metal-binding</keyword>
<dbReference type="PROSITE" id="PS00028">
    <property type="entry name" value="ZINC_FINGER_C2H2_1"/>
    <property type="match status" value="4"/>
</dbReference>
<comment type="subcellular location">
    <subcellularLocation>
        <location evidence="1">Nucleus</location>
    </subcellularLocation>
</comment>